<dbReference type="FunFam" id="3.90.70.10:FF:000039">
    <property type="entry name" value="Cysteine proteinase 2, putative"/>
    <property type="match status" value="1"/>
</dbReference>
<dbReference type="CDD" id="cd02248">
    <property type="entry name" value="Peptidase_C1A"/>
    <property type="match status" value="2"/>
</dbReference>
<dbReference type="EMBL" id="ODYU01001045">
    <property type="protein sequence ID" value="SOQ36705.1"/>
    <property type="molecule type" value="Genomic_DNA"/>
</dbReference>
<feature type="transmembrane region" description="Helical" evidence="7">
    <location>
        <begin position="186"/>
        <end position="206"/>
    </location>
</feature>
<dbReference type="InterPro" id="IPR013128">
    <property type="entry name" value="Peptidase_C1A"/>
</dbReference>
<evidence type="ECO:0000256" key="4">
    <source>
        <dbReference type="ARBA" id="ARBA00022807"/>
    </source>
</evidence>
<dbReference type="InterPro" id="IPR039417">
    <property type="entry name" value="Peptidase_C1A_papain-like"/>
</dbReference>
<keyword evidence="7" id="KW-0812">Transmembrane</keyword>
<evidence type="ECO:0000256" key="7">
    <source>
        <dbReference type="SAM" id="Phobius"/>
    </source>
</evidence>
<dbReference type="Pfam" id="PF08246">
    <property type="entry name" value="Inhibitor_I29"/>
    <property type="match status" value="1"/>
</dbReference>
<evidence type="ECO:0000259" key="8">
    <source>
        <dbReference type="SMART" id="SM00645"/>
    </source>
</evidence>
<dbReference type="PROSITE" id="PS00139">
    <property type="entry name" value="THIOL_PROTEASE_CYS"/>
    <property type="match status" value="1"/>
</dbReference>
<dbReference type="SMART" id="SM00848">
    <property type="entry name" value="Inhibitor_I29"/>
    <property type="match status" value="1"/>
</dbReference>
<evidence type="ECO:0000256" key="1">
    <source>
        <dbReference type="ARBA" id="ARBA00008455"/>
    </source>
</evidence>
<dbReference type="AlphaFoldDB" id="A0A2H1V777"/>
<gene>
    <name evidence="10" type="ORF">SFRICE_012144</name>
</gene>
<evidence type="ECO:0000313" key="10">
    <source>
        <dbReference type="EMBL" id="SOQ36705.1"/>
    </source>
</evidence>
<dbReference type="GO" id="GO:0006508">
    <property type="term" value="P:proteolysis"/>
    <property type="evidence" value="ECO:0007669"/>
    <property type="project" value="UniProtKB-KW"/>
</dbReference>
<keyword evidence="6" id="KW-1015">Disulfide bond</keyword>
<dbReference type="PROSITE" id="PS00640">
    <property type="entry name" value="THIOL_PROTEASE_ASN"/>
    <property type="match status" value="2"/>
</dbReference>
<proteinExistence type="inferred from homology"/>
<evidence type="ECO:0000259" key="9">
    <source>
        <dbReference type="SMART" id="SM00848"/>
    </source>
</evidence>
<sequence>MKYKEVVDLSPQQIVDCDYENSGCGGGLMSYAFRTIKKVGGIETEADYPYQQSESDSCQFDVSKVKAKLSDCVAFNLTSQEQLKQLLYKTGPIAIAIQGTGLQTYTGGIFHDEDCDKGYINHGVLLVGYGVEKDQPFWIVKNSWGDKWGEKGYFRVVRGDNLNSCKMLNDAMCSAIVAGWQEYRAVMSPIFICFFGLAVSAVWSAYTYRFEDAEKLFEEFIEEFGKEYEDEIEKQYRFEIFVKNLQLINKLNEESDHAVHGITKFVDLTVEEFRSMHTGLKPVSDFIYGCVFAPDSAIPDKGAPESFDWRDHNVVTSVKDQGSCGSCYAFSAVGNIEGQYAMKYRELVDLSPQQIIDCDYVSQGCLGGFMSLALQSVLETIGIETEADYPYKMAPLDDCYFERAKAKVTLATCYGYNLTSQEQLKQLVYKTGPISIAIQADGLHTYTGGILPDKQCNKGYVNHAVLLVGYGVEGNKPYWIIKNSWGDKWGEKGYFRVVRGENLNSCKMLNPDMCSAVVD</sequence>
<dbReference type="Gene3D" id="3.90.70.10">
    <property type="entry name" value="Cysteine proteinases"/>
    <property type="match status" value="2"/>
</dbReference>
<keyword evidence="7" id="KW-0472">Membrane</keyword>
<dbReference type="InterPro" id="IPR038765">
    <property type="entry name" value="Papain-like_cys_pep_sf"/>
</dbReference>
<evidence type="ECO:0000256" key="2">
    <source>
        <dbReference type="ARBA" id="ARBA00022670"/>
    </source>
</evidence>
<dbReference type="InterPro" id="IPR025660">
    <property type="entry name" value="Pept_his_AS"/>
</dbReference>
<comment type="similarity">
    <text evidence="1">Belongs to the peptidase C1 family.</text>
</comment>
<organism evidence="10">
    <name type="scientific">Spodoptera frugiperda</name>
    <name type="common">Fall armyworm</name>
    <dbReference type="NCBI Taxonomy" id="7108"/>
    <lineage>
        <taxon>Eukaryota</taxon>
        <taxon>Metazoa</taxon>
        <taxon>Ecdysozoa</taxon>
        <taxon>Arthropoda</taxon>
        <taxon>Hexapoda</taxon>
        <taxon>Insecta</taxon>
        <taxon>Pterygota</taxon>
        <taxon>Neoptera</taxon>
        <taxon>Endopterygota</taxon>
        <taxon>Lepidoptera</taxon>
        <taxon>Glossata</taxon>
        <taxon>Ditrysia</taxon>
        <taxon>Noctuoidea</taxon>
        <taxon>Noctuidae</taxon>
        <taxon>Amphipyrinae</taxon>
        <taxon>Spodoptera</taxon>
    </lineage>
</organism>
<dbReference type="PROSITE" id="PS00639">
    <property type="entry name" value="THIOL_PROTEASE_HIS"/>
    <property type="match status" value="2"/>
</dbReference>
<evidence type="ECO:0000256" key="6">
    <source>
        <dbReference type="ARBA" id="ARBA00023157"/>
    </source>
</evidence>
<dbReference type="InterPro" id="IPR000668">
    <property type="entry name" value="Peptidase_C1A_C"/>
</dbReference>
<dbReference type="GO" id="GO:0008234">
    <property type="term" value="F:cysteine-type peptidase activity"/>
    <property type="evidence" value="ECO:0007669"/>
    <property type="project" value="UniProtKB-KW"/>
</dbReference>
<protein>
    <submittedName>
        <fullName evidence="10">SFRICE_012144</fullName>
    </submittedName>
</protein>
<feature type="domain" description="Peptidase C1A papain C-terminal" evidence="8">
    <location>
        <begin position="1"/>
        <end position="176"/>
    </location>
</feature>
<dbReference type="Pfam" id="PF00112">
    <property type="entry name" value="Peptidase_C1"/>
    <property type="match status" value="2"/>
</dbReference>
<keyword evidence="5" id="KW-0865">Zymogen</keyword>
<dbReference type="SMART" id="SM00645">
    <property type="entry name" value="Pept_C1"/>
    <property type="match status" value="2"/>
</dbReference>
<keyword evidence="2" id="KW-0645">Protease</keyword>
<keyword evidence="3" id="KW-0378">Hydrolase</keyword>
<evidence type="ECO:0000256" key="3">
    <source>
        <dbReference type="ARBA" id="ARBA00022801"/>
    </source>
</evidence>
<keyword evidence="4" id="KW-0788">Thiol protease</keyword>
<dbReference type="PRINTS" id="PR00705">
    <property type="entry name" value="PAPAIN"/>
</dbReference>
<dbReference type="InterPro" id="IPR000169">
    <property type="entry name" value="Pept_cys_AS"/>
</dbReference>
<name>A0A2H1V777_SPOFR</name>
<feature type="domain" description="Cathepsin propeptide inhibitor" evidence="9">
    <location>
        <begin position="217"/>
        <end position="273"/>
    </location>
</feature>
<feature type="domain" description="Peptidase C1A papain C-terminal" evidence="8">
    <location>
        <begin position="303"/>
        <end position="517"/>
    </location>
</feature>
<evidence type="ECO:0000256" key="5">
    <source>
        <dbReference type="ARBA" id="ARBA00023145"/>
    </source>
</evidence>
<dbReference type="PANTHER" id="PTHR12411">
    <property type="entry name" value="CYSTEINE PROTEASE FAMILY C1-RELATED"/>
    <property type="match status" value="1"/>
</dbReference>
<dbReference type="InterPro" id="IPR025661">
    <property type="entry name" value="Pept_asp_AS"/>
</dbReference>
<dbReference type="InterPro" id="IPR013201">
    <property type="entry name" value="Prot_inhib_I29"/>
</dbReference>
<keyword evidence="7" id="KW-1133">Transmembrane helix</keyword>
<accession>A0A2H1V777</accession>
<dbReference type="SUPFAM" id="SSF54001">
    <property type="entry name" value="Cysteine proteinases"/>
    <property type="match status" value="2"/>
</dbReference>
<reference evidence="10" key="1">
    <citation type="submission" date="2016-07" db="EMBL/GenBank/DDBJ databases">
        <authorList>
            <person name="Bretaudeau A."/>
        </authorList>
    </citation>
    <scope>NUCLEOTIDE SEQUENCE</scope>
    <source>
        <strain evidence="10">Rice</strain>
        <tissue evidence="10">Whole body</tissue>
    </source>
</reference>